<dbReference type="GO" id="GO:0005524">
    <property type="term" value="F:ATP binding"/>
    <property type="evidence" value="ECO:0007669"/>
    <property type="project" value="InterPro"/>
</dbReference>
<dbReference type="AlphaFoldDB" id="H3ZE50"/>
<dbReference type="eggNOG" id="COG1061">
    <property type="taxonomic scope" value="Bacteria"/>
</dbReference>
<dbReference type="PATRIC" id="fig|1129374.4.peg.1631"/>
<feature type="domain" description="Helicase C-terminal" evidence="2">
    <location>
        <begin position="245"/>
        <end position="395"/>
    </location>
</feature>
<evidence type="ECO:0000259" key="2">
    <source>
        <dbReference type="PROSITE" id="PS51194"/>
    </source>
</evidence>
<comment type="caution">
    <text evidence="3">The sequence shown here is derived from an EMBL/GenBank/DDBJ whole genome shotgun (WGS) entry which is preliminary data.</text>
</comment>
<proteinExistence type="predicted"/>
<evidence type="ECO:0000256" key="1">
    <source>
        <dbReference type="SAM" id="MobiDB-lite"/>
    </source>
</evidence>
<dbReference type="PANTHER" id="PTHR47396">
    <property type="entry name" value="TYPE I RESTRICTION ENZYME ECOKI R PROTEIN"/>
    <property type="match status" value="1"/>
</dbReference>
<dbReference type="Pfam" id="PF04851">
    <property type="entry name" value="ResIII"/>
    <property type="match status" value="1"/>
</dbReference>
<dbReference type="GO" id="GO:0016787">
    <property type="term" value="F:hydrolase activity"/>
    <property type="evidence" value="ECO:0007669"/>
    <property type="project" value="InterPro"/>
</dbReference>
<dbReference type="PROSITE" id="PS51194">
    <property type="entry name" value="HELICASE_CTER"/>
    <property type="match status" value="1"/>
</dbReference>
<dbReference type="SUPFAM" id="SSF52540">
    <property type="entry name" value="P-loop containing nucleoside triphosphate hydrolases"/>
    <property type="match status" value="1"/>
</dbReference>
<organism evidence="3 4">
    <name type="scientific">Alishewanella jeotgali KCTC 22429</name>
    <dbReference type="NCBI Taxonomy" id="1129374"/>
    <lineage>
        <taxon>Bacteria</taxon>
        <taxon>Pseudomonadati</taxon>
        <taxon>Pseudomonadota</taxon>
        <taxon>Gammaproteobacteria</taxon>
        <taxon>Alteromonadales</taxon>
        <taxon>Alteromonadaceae</taxon>
        <taxon>Alishewanella</taxon>
    </lineage>
</organism>
<dbReference type="RefSeq" id="WP_008950457.1">
    <property type="nucleotide sequence ID" value="NZ_AHTH01000020.1"/>
</dbReference>
<dbReference type="InterPro" id="IPR027417">
    <property type="entry name" value="P-loop_NTPase"/>
</dbReference>
<dbReference type="InterPro" id="IPR050742">
    <property type="entry name" value="Helicase_Restrict-Modif_Enz"/>
</dbReference>
<keyword evidence="4" id="KW-1185">Reference proteome</keyword>
<accession>H3ZE50</accession>
<feature type="region of interest" description="Disordered" evidence="1">
    <location>
        <begin position="391"/>
        <end position="413"/>
    </location>
</feature>
<protein>
    <submittedName>
        <fullName evidence="3">Superfamily II DNA and RNA</fullName>
    </submittedName>
</protein>
<dbReference type="InterPro" id="IPR001650">
    <property type="entry name" value="Helicase_C-like"/>
</dbReference>
<dbReference type="Pfam" id="PF00271">
    <property type="entry name" value="Helicase_C"/>
    <property type="match status" value="1"/>
</dbReference>
<evidence type="ECO:0000313" key="3">
    <source>
        <dbReference type="EMBL" id="EHR41227.1"/>
    </source>
</evidence>
<dbReference type="GO" id="GO:0005829">
    <property type="term" value="C:cytosol"/>
    <property type="evidence" value="ECO:0007669"/>
    <property type="project" value="TreeGrafter"/>
</dbReference>
<evidence type="ECO:0000313" key="4">
    <source>
        <dbReference type="Proteomes" id="UP000012046"/>
    </source>
</evidence>
<dbReference type="PANTHER" id="PTHR47396:SF1">
    <property type="entry name" value="ATP-DEPENDENT HELICASE IRC3-RELATED"/>
    <property type="match status" value="1"/>
</dbReference>
<reference evidence="3 4" key="1">
    <citation type="journal article" date="2012" name="J. Bacteriol.">
        <title>Genome Sequence of Extracellular-Protease-Producing Alishewanella jeotgali Isolated from Traditional Korean Fermented Seafood.</title>
        <authorList>
            <person name="Jung J."/>
            <person name="Chun J."/>
            <person name="Park W."/>
        </authorList>
    </citation>
    <scope>NUCLEOTIDE SEQUENCE [LARGE SCALE GENOMIC DNA]</scope>
    <source>
        <strain evidence="3 4">KCTC 22429</strain>
    </source>
</reference>
<sequence length="455" mass="51436">MRLRKWQADFVQKTINAFKQGQRIYFLSAAPGGGKSVACAELGARMHDEEMVDLILCLSPSSEVRDGIYRTCNQRMPTLFHNGLGSIGESMTYQKLLTLKEEYLEPAKKKKVLVICDEIHHCAGGLDAIPNAWGNKILKLIFELADYTLLMSGTPWRTDNLPIALADYCHADELVINYQYTLAQAMADGVCRQPVITLIDNDACKINQKCFKSINEALSKTELMYQQILENEDALNFILKLSVNKLLSLRLLTPDAGGLVVAHSVEHARKLKKILETDFNQTAVIVTYKEKNPQAIIDKFRHGLTHWIVSVGMIAEGTDIPRLQVCCHLTTVRTELYFRQILGRILRVRDSDVYSQGFLYTFAEAQLKMFANRIQDEMPNRGVLRSIEQQPNELQQHHTQTKNATNGGNLNNEPLSSGRFVQTDLIGFENAFYSLEFAGTFREQVIKTFAKQLLG</sequence>
<dbReference type="Proteomes" id="UP000012046">
    <property type="component" value="Unassembled WGS sequence"/>
</dbReference>
<name>H3ZE50_9ALTE</name>
<dbReference type="InterPro" id="IPR006935">
    <property type="entry name" value="Helicase/UvrB_N"/>
</dbReference>
<dbReference type="Gene3D" id="3.40.50.300">
    <property type="entry name" value="P-loop containing nucleotide triphosphate hydrolases"/>
    <property type="match status" value="2"/>
</dbReference>
<dbReference type="STRING" id="1129374.AJE_08160"/>
<dbReference type="EMBL" id="AHTH01000020">
    <property type="protein sequence ID" value="EHR41227.1"/>
    <property type="molecule type" value="Genomic_DNA"/>
</dbReference>
<gene>
    <name evidence="3" type="ORF">AJE_08160</name>
</gene>
<dbReference type="GO" id="GO:0003677">
    <property type="term" value="F:DNA binding"/>
    <property type="evidence" value="ECO:0007669"/>
    <property type="project" value="InterPro"/>
</dbReference>